<proteinExistence type="predicted"/>
<dbReference type="AlphaFoldDB" id="A0A5B7FS52"/>
<gene>
    <name evidence="1" type="ORF">E2C01_041982</name>
</gene>
<keyword evidence="2" id="KW-1185">Reference proteome</keyword>
<reference evidence="1 2" key="1">
    <citation type="submission" date="2019-05" db="EMBL/GenBank/DDBJ databases">
        <title>Another draft genome of Portunus trituberculatus and its Hox gene families provides insights of decapod evolution.</title>
        <authorList>
            <person name="Jeong J.-H."/>
            <person name="Song I."/>
            <person name="Kim S."/>
            <person name="Choi T."/>
            <person name="Kim D."/>
            <person name="Ryu S."/>
            <person name="Kim W."/>
        </authorList>
    </citation>
    <scope>NUCLEOTIDE SEQUENCE [LARGE SCALE GENOMIC DNA]</scope>
    <source>
        <tissue evidence="1">Muscle</tissue>
    </source>
</reference>
<evidence type="ECO:0000313" key="1">
    <source>
        <dbReference type="EMBL" id="MPC48215.1"/>
    </source>
</evidence>
<accession>A0A5B7FS52</accession>
<organism evidence="1 2">
    <name type="scientific">Portunus trituberculatus</name>
    <name type="common">Swimming crab</name>
    <name type="synonym">Neptunus trituberculatus</name>
    <dbReference type="NCBI Taxonomy" id="210409"/>
    <lineage>
        <taxon>Eukaryota</taxon>
        <taxon>Metazoa</taxon>
        <taxon>Ecdysozoa</taxon>
        <taxon>Arthropoda</taxon>
        <taxon>Crustacea</taxon>
        <taxon>Multicrustacea</taxon>
        <taxon>Malacostraca</taxon>
        <taxon>Eumalacostraca</taxon>
        <taxon>Eucarida</taxon>
        <taxon>Decapoda</taxon>
        <taxon>Pleocyemata</taxon>
        <taxon>Brachyura</taxon>
        <taxon>Eubrachyura</taxon>
        <taxon>Portunoidea</taxon>
        <taxon>Portunidae</taxon>
        <taxon>Portuninae</taxon>
        <taxon>Portunus</taxon>
    </lineage>
</organism>
<sequence length="66" mass="7077">MCFKRTGTAGVLTNRRIETCSSGGHAAATQPTALRQTQAGEVGPWRALVAVEERGEEAETTERAPY</sequence>
<dbReference type="Proteomes" id="UP000324222">
    <property type="component" value="Unassembled WGS sequence"/>
</dbReference>
<dbReference type="EMBL" id="VSRR010008162">
    <property type="protein sequence ID" value="MPC48215.1"/>
    <property type="molecule type" value="Genomic_DNA"/>
</dbReference>
<comment type="caution">
    <text evidence="1">The sequence shown here is derived from an EMBL/GenBank/DDBJ whole genome shotgun (WGS) entry which is preliminary data.</text>
</comment>
<protein>
    <submittedName>
        <fullName evidence="1">Uncharacterized protein</fullName>
    </submittedName>
</protein>
<evidence type="ECO:0000313" key="2">
    <source>
        <dbReference type="Proteomes" id="UP000324222"/>
    </source>
</evidence>
<name>A0A5B7FS52_PORTR</name>